<protein>
    <submittedName>
        <fullName evidence="1">Uncharacterized protein</fullName>
    </submittedName>
</protein>
<name>A0ABQ8TJS7_PERAM</name>
<keyword evidence="2" id="KW-1185">Reference proteome</keyword>
<dbReference type="EMBL" id="JAJSOF020000009">
    <property type="protein sequence ID" value="KAJ4446815.1"/>
    <property type="molecule type" value="Genomic_DNA"/>
</dbReference>
<organism evidence="1 2">
    <name type="scientific">Periplaneta americana</name>
    <name type="common">American cockroach</name>
    <name type="synonym">Blatta americana</name>
    <dbReference type="NCBI Taxonomy" id="6978"/>
    <lineage>
        <taxon>Eukaryota</taxon>
        <taxon>Metazoa</taxon>
        <taxon>Ecdysozoa</taxon>
        <taxon>Arthropoda</taxon>
        <taxon>Hexapoda</taxon>
        <taxon>Insecta</taxon>
        <taxon>Pterygota</taxon>
        <taxon>Neoptera</taxon>
        <taxon>Polyneoptera</taxon>
        <taxon>Dictyoptera</taxon>
        <taxon>Blattodea</taxon>
        <taxon>Blattoidea</taxon>
        <taxon>Blattidae</taxon>
        <taxon>Blattinae</taxon>
        <taxon>Periplaneta</taxon>
    </lineage>
</organism>
<proteinExistence type="predicted"/>
<dbReference type="Proteomes" id="UP001148838">
    <property type="component" value="Unassembled WGS sequence"/>
</dbReference>
<evidence type="ECO:0000313" key="1">
    <source>
        <dbReference type="EMBL" id="KAJ4446815.1"/>
    </source>
</evidence>
<reference evidence="1 2" key="1">
    <citation type="journal article" date="2022" name="Allergy">
        <title>Genome assembly and annotation of Periplaneta americana reveal a comprehensive cockroach allergen profile.</title>
        <authorList>
            <person name="Wang L."/>
            <person name="Xiong Q."/>
            <person name="Saelim N."/>
            <person name="Wang L."/>
            <person name="Nong W."/>
            <person name="Wan A.T."/>
            <person name="Shi M."/>
            <person name="Liu X."/>
            <person name="Cao Q."/>
            <person name="Hui J.H.L."/>
            <person name="Sookrung N."/>
            <person name="Leung T.F."/>
            <person name="Tungtrongchitr A."/>
            <person name="Tsui S.K.W."/>
        </authorList>
    </citation>
    <scope>NUCLEOTIDE SEQUENCE [LARGE SCALE GENOMIC DNA]</scope>
    <source>
        <strain evidence="1">PWHHKU_190912</strain>
    </source>
</reference>
<sequence length="166" mass="19172">MFTRVTVFHLKVVTNRNTLSLTQVSPSLSLTLSSEKNSTSAIPSKLEIPMKRFDNIGFFTPRGVKIIPGYKYFHTDINTLISTTIIYNEYMLSYLQDRFAITKHTSYLQLEEMYTKSPIALGIYLVCGCLHIRFFLASTVSFTLVVLCRSIMPEPAFRNEQWFEYL</sequence>
<evidence type="ECO:0000313" key="2">
    <source>
        <dbReference type="Proteomes" id="UP001148838"/>
    </source>
</evidence>
<accession>A0ABQ8TJS7</accession>
<gene>
    <name evidence="1" type="ORF">ANN_13513</name>
</gene>
<comment type="caution">
    <text evidence="1">The sequence shown here is derived from an EMBL/GenBank/DDBJ whole genome shotgun (WGS) entry which is preliminary data.</text>
</comment>